<evidence type="ECO:0000259" key="2">
    <source>
        <dbReference type="Pfam" id="PF00534"/>
    </source>
</evidence>
<protein>
    <submittedName>
        <fullName evidence="5">Unannotated protein</fullName>
    </submittedName>
</protein>
<dbReference type="EMBL" id="CAFBQY010000008">
    <property type="protein sequence ID" value="CAB5073512.1"/>
    <property type="molecule type" value="Genomic_DNA"/>
</dbReference>
<dbReference type="SUPFAM" id="SSF53756">
    <property type="entry name" value="UDP-Glycosyltransferase/glycogen phosphorylase"/>
    <property type="match status" value="1"/>
</dbReference>
<dbReference type="EMBL" id="CAFBOO010000008">
    <property type="protein sequence ID" value="CAB4989176.1"/>
    <property type="molecule type" value="Genomic_DNA"/>
</dbReference>
<evidence type="ECO:0000313" key="5">
    <source>
        <dbReference type="EMBL" id="CAB5021081.1"/>
    </source>
</evidence>
<accession>A0A6J7QW78</accession>
<dbReference type="EMBL" id="CAFBPO010000008">
    <property type="protein sequence ID" value="CAB5021081.1"/>
    <property type="molecule type" value="Genomic_DNA"/>
</dbReference>
<evidence type="ECO:0000313" key="4">
    <source>
        <dbReference type="EMBL" id="CAB4989176.1"/>
    </source>
</evidence>
<feature type="domain" description="Glycosyl transferase family 1" evidence="2">
    <location>
        <begin position="112"/>
        <end position="258"/>
    </location>
</feature>
<feature type="transmembrane region" description="Helical" evidence="1">
    <location>
        <begin position="36"/>
        <end position="58"/>
    </location>
</feature>
<keyword evidence="1" id="KW-0812">Transmembrane</keyword>
<proteinExistence type="predicted"/>
<dbReference type="Pfam" id="PF00534">
    <property type="entry name" value="Glycos_transf_1"/>
    <property type="match status" value="1"/>
</dbReference>
<evidence type="ECO:0000313" key="3">
    <source>
        <dbReference type="EMBL" id="CAB4757235.1"/>
    </source>
</evidence>
<dbReference type="GO" id="GO:0016757">
    <property type="term" value="F:glycosyltransferase activity"/>
    <property type="evidence" value="ECO:0007669"/>
    <property type="project" value="InterPro"/>
</dbReference>
<dbReference type="Gene3D" id="3.40.50.2000">
    <property type="entry name" value="Glycogen Phosphorylase B"/>
    <property type="match status" value="1"/>
</dbReference>
<dbReference type="EMBL" id="CAEZZH010000009">
    <property type="protein sequence ID" value="CAB4757235.1"/>
    <property type="molecule type" value="Genomic_DNA"/>
</dbReference>
<keyword evidence="1" id="KW-1133">Transmembrane helix</keyword>
<keyword evidence="1" id="KW-0472">Membrane</keyword>
<evidence type="ECO:0000256" key="1">
    <source>
        <dbReference type="SAM" id="Phobius"/>
    </source>
</evidence>
<name>A0A6J7QW78_9ZZZZ</name>
<gene>
    <name evidence="3" type="ORF">UFOPK2850_00855</name>
    <name evidence="4" type="ORF">UFOPK3982_01032</name>
    <name evidence="5" type="ORF">UFOPK4120_00855</name>
    <name evidence="6" type="ORF">UFOPK4404_00880</name>
</gene>
<sequence length="291" mass="32973">MLTPVVKLLTRKPLILDAGWALTDGLISRGLTPFRIFTLPLTILIDFIAFLFADIVLLESQAQARRVRRMLGVPKSKIKVLFTGLNETSFSLKSVQSALITDLKNRIEKLNFPITILFRGKINREAGFENILSAAHQLQDQAAFIFVVGNKDIDKKFPINCITLSEISDDDMKHIYLLADIALGQISSHPRLKYTIPHKAYEAGFFAITYVTSDSEGIREFLNSDSAFLLKEPFPESLVEAVSDLRNLELRTKYAKNIHQKYMEVASQSILNERFEEITAQLVITKARRSR</sequence>
<organism evidence="5">
    <name type="scientific">freshwater metagenome</name>
    <dbReference type="NCBI Taxonomy" id="449393"/>
    <lineage>
        <taxon>unclassified sequences</taxon>
        <taxon>metagenomes</taxon>
        <taxon>ecological metagenomes</taxon>
    </lineage>
</organism>
<dbReference type="AlphaFoldDB" id="A0A6J7QW78"/>
<dbReference type="InterPro" id="IPR001296">
    <property type="entry name" value="Glyco_trans_1"/>
</dbReference>
<reference evidence="5" key="1">
    <citation type="submission" date="2020-05" db="EMBL/GenBank/DDBJ databases">
        <authorList>
            <person name="Chiriac C."/>
            <person name="Salcher M."/>
            <person name="Ghai R."/>
            <person name="Kavagutti S V."/>
        </authorList>
    </citation>
    <scope>NUCLEOTIDE SEQUENCE</scope>
</reference>
<evidence type="ECO:0000313" key="6">
    <source>
        <dbReference type="EMBL" id="CAB5073512.1"/>
    </source>
</evidence>